<dbReference type="RefSeq" id="WP_283712325.1">
    <property type="nucleotide sequence ID" value="NZ_JASJEW010000001.1"/>
</dbReference>
<name>A0ABT6ZI17_9ACTN</name>
<dbReference type="EMBL" id="JASJEX010000001">
    <property type="protein sequence ID" value="MDJ1128684.1"/>
    <property type="molecule type" value="Genomic_DNA"/>
</dbReference>
<comment type="caution">
    <text evidence="4">The sequence shown here is derived from an EMBL/GenBank/DDBJ whole genome shotgun (WGS) entry which is preliminary data.</text>
</comment>
<dbReference type="Gene3D" id="3.90.245.10">
    <property type="entry name" value="Ribonucleoside hydrolase-like"/>
    <property type="match status" value="1"/>
</dbReference>
<protein>
    <submittedName>
        <fullName evidence="4">Nucleoside hydrolase</fullName>
    </submittedName>
</protein>
<accession>A0ABT6ZI17</accession>
<dbReference type="CDD" id="cd02650">
    <property type="entry name" value="nuc_hydro_CaPnhB"/>
    <property type="match status" value="1"/>
</dbReference>
<dbReference type="InterPro" id="IPR036452">
    <property type="entry name" value="Ribo_hydro-like"/>
</dbReference>
<dbReference type="PANTHER" id="PTHR12304:SF4">
    <property type="entry name" value="URIDINE NUCLEOSIDASE"/>
    <property type="match status" value="1"/>
</dbReference>
<keyword evidence="5" id="KW-1185">Reference proteome</keyword>
<dbReference type="Pfam" id="PF01156">
    <property type="entry name" value="IU_nuc_hydro"/>
    <property type="match status" value="1"/>
</dbReference>
<organism evidence="4 5">
    <name type="scientific">Kribbibacterium absianum</name>
    <dbReference type="NCBI Taxonomy" id="3044210"/>
    <lineage>
        <taxon>Bacteria</taxon>
        <taxon>Bacillati</taxon>
        <taxon>Actinomycetota</taxon>
        <taxon>Coriobacteriia</taxon>
        <taxon>Coriobacteriales</taxon>
        <taxon>Kribbibacteriaceae</taxon>
        <taxon>Kribbibacterium</taxon>
    </lineage>
</organism>
<keyword evidence="2" id="KW-0326">Glycosidase</keyword>
<proteinExistence type="predicted"/>
<reference evidence="4" key="1">
    <citation type="submission" date="2023-05" db="EMBL/GenBank/DDBJ databases">
        <title>[olsenella] sp. nov., isolated from a pig farm feces dump.</title>
        <authorList>
            <person name="Chang Y.-H."/>
        </authorList>
    </citation>
    <scope>NUCLEOTIDE SEQUENCE</scope>
    <source>
        <strain evidence="4">YH-ols2217</strain>
    </source>
</reference>
<dbReference type="InterPro" id="IPR001910">
    <property type="entry name" value="Inosine/uridine_hydrolase_dom"/>
</dbReference>
<evidence type="ECO:0000256" key="2">
    <source>
        <dbReference type="ARBA" id="ARBA00023295"/>
    </source>
</evidence>
<evidence type="ECO:0000313" key="5">
    <source>
        <dbReference type="Proteomes" id="UP001431693"/>
    </source>
</evidence>
<gene>
    <name evidence="4" type="ORF">QJ043_01095</name>
</gene>
<evidence type="ECO:0000256" key="1">
    <source>
        <dbReference type="ARBA" id="ARBA00022801"/>
    </source>
</evidence>
<keyword evidence="1 4" id="KW-0378">Hydrolase</keyword>
<evidence type="ECO:0000259" key="3">
    <source>
        <dbReference type="Pfam" id="PF01156"/>
    </source>
</evidence>
<dbReference type="Proteomes" id="UP001431693">
    <property type="component" value="Unassembled WGS sequence"/>
</dbReference>
<evidence type="ECO:0000313" key="4">
    <source>
        <dbReference type="EMBL" id="MDJ1128684.1"/>
    </source>
</evidence>
<feature type="domain" description="Inosine/uridine-preferring nucleoside hydrolase" evidence="3">
    <location>
        <begin position="6"/>
        <end position="306"/>
    </location>
</feature>
<dbReference type="PANTHER" id="PTHR12304">
    <property type="entry name" value="INOSINE-URIDINE PREFERRING NUCLEOSIDE HYDROLASE"/>
    <property type="match status" value="1"/>
</dbReference>
<sequence length="320" mass="34105">MAQKKMILDLDVGVDDTLAIAYACGSPEVDLIGITCTYGNVLVEQSAKNALDVLHLFGRDDVPVFLGEPHAIEKDGFEVMEISAFIHGKNGIGEVVLEDSGREPEATPAVDFIIDAVHTYGEDLVYVPTGPETNMAVALQKDPTIADELGAEVLMGGALTVPGNVSPCCEANINQDPDAANLVFRSGIPATMVGLDVTLQTLLTYEDTKKWRECGTVAGEKLADITDYYIKAYETTAPYLGGCGLHDPLAVGVAIDPSLVTILPINLMVDTEGPTRGRTIGNPDLLNDPYKSMGACVEVDAPRFLDEFMNRITGLVAGCK</sequence>
<dbReference type="InterPro" id="IPR023186">
    <property type="entry name" value="IUNH"/>
</dbReference>
<dbReference type="GO" id="GO:0016787">
    <property type="term" value="F:hydrolase activity"/>
    <property type="evidence" value="ECO:0007669"/>
    <property type="project" value="UniProtKB-KW"/>
</dbReference>
<dbReference type="SUPFAM" id="SSF53590">
    <property type="entry name" value="Nucleoside hydrolase"/>
    <property type="match status" value="1"/>
</dbReference>